<comment type="subcellular location">
    <subcellularLocation>
        <location evidence="1">Membrane</location>
        <topology evidence="1">Multi-pass membrane protein</topology>
    </subcellularLocation>
</comment>
<feature type="transmembrane region" description="Helical" evidence="5">
    <location>
        <begin position="343"/>
        <end position="364"/>
    </location>
</feature>
<evidence type="ECO:0000256" key="4">
    <source>
        <dbReference type="ARBA" id="ARBA00023136"/>
    </source>
</evidence>
<protein>
    <recommendedName>
        <fullName evidence="6">Amino acid transporter transmembrane domain-containing protein</fullName>
    </recommendedName>
</protein>
<evidence type="ECO:0000256" key="5">
    <source>
        <dbReference type="SAM" id="Phobius"/>
    </source>
</evidence>
<dbReference type="GO" id="GO:0016020">
    <property type="term" value="C:membrane"/>
    <property type="evidence" value="ECO:0007669"/>
    <property type="project" value="UniProtKB-SubCell"/>
</dbReference>
<feature type="transmembrane region" description="Helical" evidence="5">
    <location>
        <begin position="204"/>
        <end position="226"/>
    </location>
</feature>
<dbReference type="OrthoDB" id="441516at2759"/>
<reference evidence="7" key="1">
    <citation type="submission" date="2021-02" db="EMBL/GenBank/DDBJ databases">
        <authorList>
            <person name="Dougan E. K."/>
            <person name="Rhodes N."/>
            <person name="Thang M."/>
            <person name="Chan C."/>
        </authorList>
    </citation>
    <scope>NUCLEOTIDE SEQUENCE</scope>
</reference>
<dbReference type="PANTHER" id="PTHR22950:SF652">
    <property type="entry name" value="TRANSMEMBRANE AMINO ACID TRANSPORTER FAMILY PROTEIN"/>
    <property type="match status" value="1"/>
</dbReference>
<keyword evidence="9" id="KW-1185">Reference proteome</keyword>
<comment type="caution">
    <text evidence="7">The sequence shown here is derived from an EMBL/GenBank/DDBJ whole genome shotgun (WGS) entry which is preliminary data.</text>
</comment>
<dbReference type="GO" id="GO:0015179">
    <property type="term" value="F:L-amino acid transmembrane transporter activity"/>
    <property type="evidence" value="ECO:0007669"/>
    <property type="project" value="TreeGrafter"/>
</dbReference>
<organism evidence="7 9">
    <name type="scientific">Polarella glacialis</name>
    <name type="common">Dinoflagellate</name>
    <dbReference type="NCBI Taxonomy" id="89957"/>
    <lineage>
        <taxon>Eukaryota</taxon>
        <taxon>Sar</taxon>
        <taxon>Alveolata</taxon>
        <taxon>Dinophyceae</taxon>
        <taxon>Suessiales</taxon>
        <taxon>Suessiaceae</taxon>
        <taxon>Polarella</taxon>
    </lineage>
</organism>
<dbReference type="InterPro" id="IPR013057">
    <property type="entry name" value="AA_transpt_TM"/>
</dbReference>
<dbReference type="AlphaFoldDB" id="A0A813GVH1"/>
<dbReference type="Proteomes" id="UP000626109">
    <property type="component" value="Unassembled WGS sequence"/>
</dbReference>
<evidence type="ECO:0000313" key="8">
    <source>
        <dbReference type="EMBL" id="CAE8668312.1"/>
    </source>
</evidence>
<feature type="domain" description="Amino acid transporter transmembrane" evidence="6">
    <location>
        <begin position="2"/>
        <end position="325"/>
    </location>
</feature>
<dbReference type="PANTHER" id="PTHR22950">
    <property type="entry name" value="AMINO ACID TRANSPORTER"/>
    <property type="match status" value="1"/>
</dbReference>
<dbReference type="Proteomes" id="UP000654075">
    <property type="component" value="Unassembled WGS sequence"/>
</dbReference>
<evidence type="ECO:0000256" key="1">
    <source>
        <dbReference type="ARBA" id="ARBA00004141"/>
    </source>
</evidence>
<feature type="transmembrane region" description="Helical" evidence="5">
    <location>
        <begin position="58"/>
        <end position="78"/>
    </location>
</feature>
<dbReference type="EMBL" id="CAJNNV010029253">
    <property type="protein sequence ID" value="CAE8627731.1"/>
    <property type="molecule type" value="Genomic_DNA"/>
</dbReference>
<feature type="transmembrane region" description="Helical" evidence="5">
    <location>
        <begin position="123"/>
        <end position="143"/>
    </location>
</feature>
<name>A0A813GVH1_POLGL</name>
<dbReference type="Pfam" id="PF01490">
    <property type="entry name" value="Aa_trans"/>
    <property type="match status" value="1"/>
</dbReference>
<proteinExistence type="predicted"/>
<evidence type="ECO:0000313" key="9">
    <source>
        <dbReference type="Proteomes" id="UP000654075"/>
    </source>
</evidence>
<keyword evidence="4 5" id="KW-0472">Membrane</keyword>
<keyword evidence="3 5" id="KW-1133">Transmembrane helix</keyword>
<evidence type="ECO:0000313" key="7">
    <source>
        <dbReference type="EMBL" id="CAE8627731.1"/>
    </source>
</evidence>
<evidence type="ECO:0000256" key="3">
    <source>
        <dbReference type="ARBA" id="ARBA00022989"/>
    </source>
</evidence>
<gene>
    <name evidence="7" type="ORF">PGLA1383_LOCUS44458</name>
    <name evidence="8" type="ORF">PGLA2088_LOCUS16880</name>
</gene>
<feature type="transmembrane region" description="Helical" evidence="5">
    <location>
        <begin position="246"/>
        <end position="267"/>
    </location>
</feature>
<keyword evidence="2 5" id="KW-0812">Transmembrane</keyword>
<sequence length="392" mass="42025">MFCLPLALQQGSVLPGLAAMLAVCLASGSSFMLLAYLCEKLYGQSYRDIWAASLGPKTSVIVDFSIVVNGLAVCMLYQVLVADLVQQAAAALFGVADLSRSLIVWVNALLIIAPLCHLRNLSALRYTSITGLCLVLGVFAYVVSDFFGHWQVATSNLVAGAFHLDRGIFSMVAISVGAFQAHYNSPRFFKELGCNLQQHSRMTIIAYTLTFAIYSIFAVAGMGLFGSSTTGNVLKNYAAAGSSVVVAGWVGTIFNMNFTYPLVFVSARNSLISMVPALEKANEKRPRAAHVAITCSMLVVTSCAACLTDDISFVTGMLGAFALLKVMLLIFVLVLIVLEVSCCFGCCCWCCYCCCGLYLGLAVVSNCEEPPWAPASRGSSRQFLFFVSLGLL</sequence>
<feature type="transmembrane region" description="Helical" evidence="5">
    <location>
        <begin position="313"/>
        <end position="336"/>
    </location>
</feature>
<feature type="transmembrane region" description="Helical" evidence="5">
    <location>
        <begin position="98"/>
        <end position="116"/>
    </location>
</feature>
<feature type="transmembrane region" description="Helical" evidence="5">
    <location>
        <begin position="163"/>
        <end position="183"/>
    </location>
</feature>
<dbReference type="EMBL" id="CAJNNW010021673">
    <property type="protein sequence ID" value="CAE8668312.1"/>
    <property type="molecule type" value="Genomic_DNA"/>
</dbReference>
<evidence type="ECO:0000259" key="6">
    <source>
        <dbReference type="Pfam" id="PF01490"/>
    </source>
</evidence>
<feature type="transmembrane region" description="Helical" evidence="5">
    <location>
        <begin position="12"/>
        <end position="37"/>
    </location>
</feature>
<accession>A0A813GVH1</accession>
<feature type="transmembrane region" description="Helical" evidence="5">
    <location>
        <begin position="288"/>
        <end position="307"/>
    </location>
</feature>
<evidence type="ECO:0000256" key="2">
    <source>
        <dbReference type="ARBA" id="ARBA00022692"/>
    </source>
</evidence>